<dbReference type="InterPro" id="IPR049470">
    <property type="entry name" value="TRM61_C"/>
</dbReference>
<dbReference type="Proteomes" id="UP001412239">
    <property type="component" value="Unassembled WGS sequence"/>
</dbReference>
<comment type="subcellular location">
    <subcellularLocation>
        <location evidence="1">Nucleus</location>
    </subcellularLocation>
</comment>
<dbReference type="EC" id="2.1.1.220" evidence="2"/>
<feature type="domain" description="tRNA (adenine(58)-N(1))-methyltransferase catalytic subunit TRM61 C-terminal" evidence="11">
    <location>
        <begin position="368"/>
        <end position="500"/>
    </location>
</feature>
<evidence type="ECO:0000256" key="4">
    <source>
        <dbReference type="ARBA" id="ARBA00022603"/>
    </source>
</evidence>
<dbReference type="Pfam" id="PF08704">
    <property type="entry name" value="GCD14"/>
    <property type="match status" value="2"/>
</dbReference>
<dbReference type="Gene3D" id="3.40.50.150">
    <property type="entry name" value="Vaccinia Virus protein VP39"/>
    <property type="match status" value="1"/>
</dbReference>
<evidence type="ECO:0000313" key="13">
    <source>
        <dbReference type="Proteomes" id="UP001412239"/>
    </source>
</evidence>
<organism evidence="12 13">
    <name type="scientific">Tuber aestivum</name>
    <name type="common">summer truffle</name>
    <dbReference type="NCBI Taxonomy" id="59557"/>
    <lineage>
        <taxon>Eukaryota</taxon>
        <taxon>Fungi</taxon>
        <taxon>Dikarya</taxon>
        <taxon>Ascomycota</taxon>
        <taxon>Pezizomycotina</taxon>
        <taxon>Pezizomycetes</taxon>
        <taxon>Pezizales</taxon>
        <taxon>Tuberaceae</taxon>
        <taxon>Tuber</taxon>
    </lineage>
</organism>
<dbReference type="GO" id="GO:0160107">
    <property type="term" value="F:tRNA (adenine(58)-N1)-methyltransferase activity"/>
    <property type="evidence" value="ECO:0007669"/>
    <property type="project" value="UniProtKB-EC"/>
</dbReference>
<evidence type="ECO:0000259" key="11">
    <source>
        <dbReference type="Pfam" id="PF08704"/>
    </source>
</evidence>
<dbReference type="InterPro" id="IPR014816">
    <property type="entry name" value="tRNA_MeTrfase_Gcd14"/>
</dbReference>
<reference evidence="12" key="1">
    <citation type="submission" date="2015-10" db="EMBL/GenBank/DDBJ databases">
        <authorList>
            <person name="Regsiter A."/>
            <person name="william w."/>
        </authorList>
    </citation>
    <scope>NUCLEOTIDE SEQUENCE</scope>
    <source>
        <strain evidence="12">Montdore</strain>
    </source>
</reference>
<dbReference type="AlphaFoldDB" id="A0A292PL13"/>
<feature type="region of interest" description="Disordered" evidence="10">
    <location>
        <begin position="96"/>
        <end position="115"/>
    </location>
</feature>
<gene>
    <name evidence="12" type="ORF">GSTUAT00008718001</name>
</gene>
<evidence type="ECO:0000313" key="12">
    <source>
        <dbReference type="EMBL" id="CUS07187.1"/>
    </source>
</evidence>
<dbReference type="PANTHER" id="PTHR12133">
    <property type="entry name" value="TRNA (ADENINE(58)-N(1))-METHYLTRANSFERASE"/>
    <property type="match status" value="1"/>
</dbReference>
<protein>
    <recommendedName>
        <fullName evidence="3">tRNA (adenine(58)-N(1))-methyltransferase catalytic subunit TRM61</fullName>
        <ecNumber evidence="2">2.1.1.220</ecNumber>
    </recommendedName>
    <alternativeName>
        <fullName evidence="9">tRNA(m1A58)-methyltransferase subunit TRM61</fullName>
    </alternativeName>
</protein>
<feature type="compositionally biased region" description="Polar residues" evidence="10">
    <location>
        <begin position="450"/>
        <end position="468"/>
    </location>
</feature>
<dbReference type="SUPFAM" id="SSF53335">
    <property type="entry name" value="S-adenosyl-L-methionine-dependent methyltransferases"/>
    <property type="match status" value="2"/>
</dbReference>
<feature type="region of interest" description="Disordered" evidence="10">
    <location>
        <begin position="339"/>
        <end position="363"/>
    </location>
</feature>
<dbReference type="GO" id="GO:0005634">
    <property type="term" value="C:nucleus"/>
    <property type="evidence" value="ECO:0007669"/>
    <property type="project" value="UniProtKB-SubCell"/>
</dbReference>
<proteinExistence type="predicted"/>
<evidence type="ECO:0000256" key="1">
    <source>
        <dbReference type="ARBA" id="ARBA00004123"/>
    </source>
</evidence>
<feature type="region of interest" description="Disordered" evidence="10">
    <location>
        <begin position="441"/>
        <end position="479"/>
    </location>
</feature>
<dbReference type="EMBL" id="LN891236">
    <property type="protein sequence ID" value="CUS07187.1"/>
    <property type="molecule type" value="Genomic_DNA"/>
</dbReference>
<feature type="compositionally biased region" description="Basic and acidic residues" evidence="10">
    <location>
        <begin position="556"/>
        <end position="571"/>
    </location>
</feature>
<dbReference type="InterPro" id="IPR029063">
    <property type="entry name" value="SAM-dependent_MTases_sf"/>
</dbReference>
<evidence type="ECO:0000256" key="10">
    <source>
        <dbReference type="SAM" id="MobiDB-lite"/>
    </source>
</evidence>
<feature type="compositionally biased region" description="Low complexity" evidence="10">
    <location>
        <begin position="283"/>
        <end position="295"/>
    </location>
</feature>
<keyword evidence="8" id="KW-0539">Nucleus</keyword>
<feature type="region of interest" description="Disordered" evidence="10">
    <location>
        <begin position="276"/>
        <end position="303"/>
    </location>
</feature>
<evidence type="ECO:0000256" key="9">
    <source>
        <dbReference type="ARBA" id="ARBA00033309"/>
    </source>
</evidence>
<feature type="region of interest" description="Disordered" evidence="10">
    <location>
        <begin position="528"/>
        <end position="608"/>
    </location>
</feature>
<evidence type="ECO:0000256" key="8">
    <source>
        <dbReference type="ARBA" id="ARBA00023242"/>
    </source>
</evidence>
<keyword evidence="4" id="KW-0489">Methyltransferase</keyword>
<evidence type="ECO:0000256" key="7">
    <source>
        <dbReference type="ARBA" id="ARBA00022694"/>
    </source>
</evidence>
<feature type="region of interest" description="Disordered" evidence="10">
    <location>
        <begin position="1"/>
        <end position="31"/>
    </location>
</feature>
<keyword evidence="7" id="KW-0819">tRNA processing</keyword>
<sequence>MPEPDMAPVSNALPPPSAFLHTPESIPHSSSPSIIHLKRDLLVPLSFQSNNAQPETQDTRAAAYSSKGVLNTRFGDFPHSSIVGIPYGSQVLAAPLTNNDQNRKRKRRADASEGAAAEPISTGFLHVLAPTAELWTASLPHRTQVVYMPDSSFILHKLQVRPGSVLIEAGAGSGSFTHAGVRAVYNGYPDGRSGIGKEGRKGKVFSFEFHNERVQKLTDEIERHGLDGLVEIVHRDVCKDGFLVKNTVGEQEEEDISPRATAVFLDLPAPWLALPHLTRRTRPTPSLPTSTGLTPSPSPGPTVSVEKIREIPATATATMPPRGLLNPTSAASAQVPIKAEDGTTVRPDNAASNEPYDTGKPSALSPTEAVRICTFSPCIEQVTRTVSVLRKLGWVDIEMVEVQHRRIEVRRLNPKGYEDGAGPRTVAEAVQRLKWVGEYREHKRERDSADSTTNTAVKQSPTEAWKSQNNRERKSAKDSKIVTRIEPEIKSHTSYLVFAVLPREWTAEDEAAAQALVEQTTKSVVNAPIDGNLKGNGKLKWKGEKEEKPRSKRQIKRAEREKRKAEEKGLKGDGAMEDGGAPLANEDDEEGKDILGVEGGINEMEVSE</sequence>
<evidence type="ECO:0000256" key="5">
    <source>
        <dbReference type="ARBA" id="ARBA00022679"/>
    </source>
</evidence>
<keyword evidence="6" id="KW-0949">S-adenosyl-L-methionine</keyword>
<dbReference type="PROSITE" id="PS51620">
    <property type="entry name" value="SAM_TRM61"/>
    <property type="match status" value="1"/>
</dbReference>
<dbReference type="GO" id="GO:0030488">
    <property type="term" value="P:tRNA methylation"/>
    <property type="evidence" value="ECO:0007669"/>
    <property type="project" value="InterPro"/>
</dbReference>
<feature type="compositionally biased region" description="Basic and acidic residues" evidence="10">
    <location>
        <begin position="469"/>
        <end position="479"/>
    </location>
</feature>
<name>A0A292PL13_9PEZI</name>
<feature type="domain" description="tRNA (adenine(58)-N(1))-methyltransferase catalytic subunit TRM61 C-terminal" evidence="11">
    <location>
        <begin position="123"/>
        <end position="279"/>
    </location>
</feature>
<keyword evidence="13" id="KW-1185">Reference proteome</keyword>
<feature type="region of interest" description="Disordered" evidence="10">
    <location>
        <begin position="314"/>
        <end position="333"/>
    </location>
</feature>
<keyword evidence="5" id="KW-0808">Transferase</keyword>
<accession>A0A292PL13</accession>
<evidence type="ECO:0000256" key="3">
    <source>
        <dbReference type="ARBA" id="ARBA00015963"/>
    </source>
</evidence>
<evidence type="ECO:0000256" key="2">
    <source>
        <dbReference type="ARBA" id="ARBA00012796"/>
    </source>
</evidence>
<evidence type="ECO:0000256" key="6">
    <source>
        <dbReference type="ARBA" id="ARBA00022691"/>
    </source>
</evidence>
<dbReference type="Gene3D" id="3.10.330.20">
    <property type="match status" value="1"/>
</dbReference>
<dbReference type="GO" id="GO:0031515">
    <property type="term" value="C:tRNA (m1A) methyltransferase complex"/>
    <property type="evidence" value="ECO:0007669"/>
    <property type="project" value="InterPro"/>
</dbReference>
<dbReference type="PANTHER" id="PTHR12133:SF2">
    <property type="entry name" value="TRNA (ADENINE(58)-N(1))-METHYLTRANSFERASE CATALYTIC SUBUNIT TRMT61A"/>
    <property type="match status" value="1"/>
</dbReference>